<sequence length="32" mass="3640">MILMASSKHEIASSYFFNSARELPLLFHALKS</sequence>
<proteinExistence type="predicted"/>
<reference evidence="1" key="1">
    <citation type="journal article" date="2020" name="J. Eukaryot. Microbiol.">
        <title>De novo Sequencing, Assembly and Annotation of the Transcriptome for the Free-Living Testate Amoeba Arcella intermedia.</title>
        <authorList>
            <person name="Ribeiro G.M."/>
            <person name="Porfirio-Sousa A.L."/>
            <person name="Maurer-Alcala X.X."/>
            <person name="Katz L.A."/>
            <person name="Lahr D.J.G."/>
        </authorList>
    </citation>
    <scope>NUCLEOTIDE SEQUENCE</scope>
</reference>
<protein>
    <submittedName>
        <fullName evidence="1">Uncharacterized protein</fullName>
    </submittedName>
</protein>
<organism evidence="1">
    <name type="scientific">Arcella intermedia</name>
    <dbReference type="NCBI Taxonomy" id="1963864"/>
    <lineage>
        <taxon>Eukaryota</taxon>
        <taxon>Amoebozoa</taxon>
        <taxon>Tubulinea</taxon>
        <taxon>Elardia</taxon>
        <taxon>Arcellinida</taxon>
        <taxon>Sphaerothecina</taxon>
        <taxon>Arcellidae</taxon>
        <taxon>Arcella</taxon>
    </lineage>
</organism>
<evidence type="ECO:0000313" key="1">
    <source>
        <dbReference type="EMBL" id="NDV41333.1"/>
    </source>
</evidence>
<name>A0A6B2LWD0_9EUKA</name>
<dbReference type="EMBL" id="GIBP01012364">
    <property type="protein sequence ID" value="NDV41333.1"/>
    <property type="molecule type" value="Transcribed_RNA"/>
</dbReference>
<accession>A0A6B2LWD0</accession>
<dbReference type="AlphaFoldDB" id="A0A6B2LWD0"/>